<evidence type="ECO:0000313" key="1">
    <source>
        <dbReference type="EMBL" id="MDC2828466.1"/>
    </source>
</evidence>
<protein>
    <submittedName>
        <fullName evidence="1">Uncharacterized protein</fullName>
    </submittedName>
</protein>
<evidence type="ECO:0000313" key="2">
    <source>
        <dbReference type="Proteomes" id="UP001218021"/>
    </source>
</evidence>
<organism evidence="1 2">
    <name type="scientific">Limosilactobacillus mucosae</name>
    <name type="common">Lactobacillus mucosae</name>
    <dbReference type="NCBI Taxonomy" id="97478"/>
    <lineage>
        <taxon>Bacteria</taxon>
        <taxon>Bacillati</taxon>
        <taxon>Bacillota</taxon>
        <taxon>Bacilli</taxon>
        <taxon>Lactobacillales</taxon>
        <taxon>Lactobacillaceae</taxon>
        <taxon>Limosilactobacillus</taxon>
    </lineage>
</organism>
<accession>A0AAJ1HPW3</accession>
<dbReference type="RefSeq" id="WP_272207416.1">
    <property type="nucleotide sequence ID" value="NZ_JAQONC010000001.1"/>
</dbReference>
<proteinExistence type="predicted"/>
<gene>
    <name evidence="1" type="ORF">PO158_09255</name>
</gene>
<name>A0AAJ1HPW3_LIMMU</name>
<dbReference type="AlphaFoldDB" id="A0AAJ1HPW3"/>
<dbReference type="EMBL" id="JAQOND010000032">
    <property type="protein sequence ID" value="MDC2828466.1"/>
    <property type="molecule type" value="Genomic_DNA"/>
</dbReference>
<sequence length="326" mass="38523">MIENLEFSKETIVAQEKESLSDFYDNDNSKLVEGIYYYEVLFRTFLLKNGDKNFDQLEDKEKESITEKTLSRFRIAMQYAFNKGHQTAYGLLMMSQTKTFTLESFENPDSRDIFLYNFDQLITPDVFRDNLQKSAIDVLIKYVRDYFENGYHEIMEIATRFFKKGVEVAYDQIRIKNVQREYRITGSSRMLNVPLNQSFEVTPAFRAYFALESPAYEEWDLHWDATYGFNAGKSLVAKTMIHQFTMGEIKAYAEVGAKTYENMRRYFSSDFTDNEVVYMVRTDFLTVDVEFPRYIEKSEYMAIRGSLNRTIAKRLDVENNHVFLID</sequence>
<dbReference type="Proteomes" id="UP001218021">
    <property type="component" value="Unassembled WGS sequence"/>
</dbReference>
<comment type="caution">
    <text evidence="1">The sequence shown here is derived from an EMBL/GenBank/DDBJ whole genome shotgun (WGS) entry which is preliminary data.</text>
</comment>
<reference evidence="1" key="1">
    <citation type="submission" date="2023-01" db="EMBL/GenBank/DDBJ databases">
        <title>Genome analysis of 13 Lactobacillus isolated from gut of wild boar.</title>
        <authorList>
            <person name="Papp P."/>
            <person name="Libisch B."/>
            <person name="Nagy T."/>
            <person name="Olasz F."/>
        </authorList>
    </citation>
    <scope>NUCLEOTIDE SEQUENCE</scope>
    <source>
        <strain evidence="1">F108</strain>
    </source>
</reference>